<gene>
    <name evidence="1" type="ORF">OWV82_016865</name>
</gene>
<dbReference type="EMBL" id="CM051402">
    <property type="protein sequence ID" value="KAJ4710712.1"/>
    <property type="molecule type" value="Genomic_DNA"/>
</dbReference>
<dbReference type="Proteomes" id="UP001164539">
    <property type="component" value="Chromosome 9"/>
</dbReference>
<comment type="caution">
    <text evidence="1">The sequence shown here is derived from an EMBL/GenBank/DDBJ whole genome shotgun (WGS) entry which is preliminary data.</text>
</comment>
<accession>A0ACC1XIR1</accession>
<organism evidence="1 2">
    <name type="scientific">Melia azedarach</name>
    <name type="common">Chinaberry tree</name>
    <dbReference type="NCBI Taxonomy" id="155640"/>
    <lineage>
        <taxon>Eukaryota</taxon>
        <taxon>Viridiplantae</taxon>
        <taxon>Streptophyta</taxon>
        <taxon>Embryophyta</taxon>
        <taxon>Tracheophyta</taxon>
        <taxon>Spermatophyta</taxon>
        <taxon>Magnoliopsida</taxon>
        <taxon>eudicotyledons</taxon>
        <taxon>Gunneridae</taxon>
        <taxon>Pentapetalae</taxon>
        <taxon>rosids</taxon>
        <taxon>malvids</taxon>
        <taxon>Sapindales</taxon>
        <taxon>Meliaceae</taxon>
        <taxon>Melia</taxon>
    </lineage>
</organism>
<name>A0ACC1XIR1_MELAZ</name>
<protein>
    <submittedName>
        <fullName evidence="1">Uncharacterized protein</fullName>
    </submittedName>
</protein>
<keyword evidence="2" id="KW-1185">Reference proteome</keyword>
<sequence>MGCVCCCFHVADPGNSSNSSNTSKCPNSFLLTLFHKFAAITFNKDQTPANQNNGAVIIQQTSASNVASDQTLSDPPGKDLGVIGSSDLNYQEHVKLNSVESTECCYKVESPVYESSEDEDVCPTCLEGK</sequence>
<evidence type="ECO:0000313" key="2">
    <source>
        <dbReference type="Proteomes" id="UP001164539"/>
    </source>
</evidence>
<proteinExistence type="predicted"/>
<evidence type="ECO:0000313" key="1">
    <source>
        <dbReference type="EMBL" id="KAJ4710712.1"/>
    </source>
</evidence>
<reference evidence="1 2" key="1">
    <citation type="journal article" date="2023" name="Science">
        <title>Complex scaffold remodeling in plant triterpene biosynthesis.</title>
        <authorList>
            <person name="De La Pena R."/>
            <person name="Hodgson H."/>
            <person name="Liu J.C."/>
            <person name="Stephenson M.J."/>
            <person name="Martin A.C."/>
            <person name="Owen C."/>
            <person name="Harkess A."/>
            <person name="Leebens-Mack J."/>
            <person name="Jimenez L.E."/>
            <person name="Osbourn A."/>
            <person name="Sattely E.S."/>
        </authorList>
    </citation>
    <scope>NUCLEOTIDE SEQUENCE [LARGE SCALE GENOMIC DNA]</scope>
    <source>
        <strain evidence="2">cv. JPN11</strain>
        <tissue evidence="1">Leaf</tissue>
    </source>
</reference>